<comment type="caution">
    <text evidence="2">The sequence shown here is derived from an EMBL/GenBank/DDBJ whole genome shotgun (WGS) entry which is preliminary data.</text>
</comment>
<dbReference type="EMBL" id="SNRY01004383">
    <property type="protein sequence ID" value="KAA6317859.1"/>
    <property type="molecule type" value="Genomic_DNA"/>
</dbReference>
<dbReference type="Pfam" id="PF01609">
    <property type="entry name" value="DDE_Tnp_1"/>
    <property type="match status" value="1"/>
</dbReference>
<proteinExistence type="predicted"/>
<organism evidence="2">
    <name type="scientific">termite gut metagenome</name>
    <dbReference type="NCBI Taxonomy" id="433724"/>
    <lineage>
        <taxon>unclassified sequences</taxon>
        <taxon>metagenomes</taxon>
        <taxon>organismal metagenomes</taxon>
    </lineage>
</organism>
<dbReference type="InterPro" id="IPR002559">
    <property type="entry name" value="Transposase_11"/>
</dbReference>
<feature type="domain" description="Transposase IS4-like" evidence="1">
    <location>
        <begin position="40"/>
        <end position="107"/>
    </location>
</feature>
<dbReference type="GO" id="GO:0003677">
    <property type="term" value="F:DNA binding"/>
    <property type="evidence" value="ECO:0007669"/>
    <property type="project" value="InterPro"/>
</dbReference>
<dbReference type="PANTHER" id="PTHR35604:SF2">
    <property type="entry name" value="TRANSPOSASE INSH FOR INSERTION SEQUENCE ELEMENT IS5A-RELATED"/>
    <property type="match status" value="1"/>
</dbReference>
<dbReference type="PANTHER" id="PTHR35604">
    <property type="entry name" value="TRANSPOSASE INSH FOR INSERTION SEQUENCE ELEMENT IS5A-RELATED"/>
    <property type="match status" value="1"/>
</dbReference>
<accession>A0A5J4Q9P1</accession>
<reference evidence="2" key="1">
    <citation type="submission" date="2019-03" db="EMBL/GenBank/DDBJ databases">
        <title>Single cell metagenomics reveals metabolic interactions within the superorganism composed of flagellate Streblomastix strix and complex community of Bacteroidetes bacteria on its surface.</title>
        <authorList>
            <person name="Treitli S.C."/>
            <person name="Kolisko M."/>
            <person name="Husnik F."/>
            <person name="Keeling P."/>
            <person name="Hampl V."/>
        </authorList>
    </citation>
    <scope>NUCLEOTIDE SEQUENCE</scope>
    <source>
        <strain evidence="2">STM</strain>
    </source>
</reference>
<dbReference type="AlphaFoldDB" id="A0A5J4Q9P1"/>
<name>A0A5J4Q9P1_9ZZZZ</name>
<sequence length="108" mass="12569">MIDASFTVAPRQWNTREENKQIRAGHGYELWNDTPNRKKHKDVDARWTKKNGEKFYGYKDHAKVDVKSKLIETYVVTEASVHDSQPLDELLTCGNSNQDLYADSAYKY</sequence>
<dbReference type="GO" id="GO:0004803">
    <property type="term" value="F:transposase activity"/>
    <property type="evidence" value="ECO:0007669"/>
    <property type="project" value="InterPro"/>
</dbReference>
<gene>
    <name evidence="2" type="ORF">EZS27_032054</name>
</gene>
<protein>
    <recommendedName>
        <fullName evidence="1">Transposase IS4-like domain-containing protein</fullName>
    </recommendedName>
</protein>
<dbReference type="GO" id="GO:0006313">
    <property type="term" value="P:DNA transposition"/>
    <property type="evidence" value="ECO:0007669"/>
    <property type="project" value="InterPro"/>
</dbReference>
<evidence type="ECO:0000313" key="2">
    <source>
        <dbReference type="EMBL" id="KAA6317859.1"/>
    </source>
</evidence>
<evidence type="ECO:0000259" key="1">
    <source>
        <dbReference type="Pfam" id="PF01609"/>
    </source>
</evidence>